<dbReference type="Proteomes" id="UP000289555">
    <property type="component" value="Chromosome"/>
</dbReference>
<evidence type="ECO:0000313" key="2">
    <source>
        <dbReference type="Proteomes" id="UP000289555"/>
    </source>
</evidence>
<dbReference type="EMBL" id="AP019416">
    <property type="protein sequence ID" value="BBI51128.1"/>
    <property type="molecule type" value="Genomic_DNA"/>
</dbReference>
<organism evidence="1 2">
    <name type="scientific">Vreelandella olivaria</name>
    <dbReference type="NCBI Taxonomy" id="390919"/>
    <lineage>
        <taxon>Bacteria</taxon>
        <taxon>Pseudomonadati</taxon>
        <taxon>Pseudomonadota</taxon>
        <taxon>Gammaproteobacteria</taxon>
        <taxon>Oceanospirillales</taxon>
        <taxon>Halomonadaceae</taxon>
        <taxon>Vreelandella</taxon>
    </lineage>
</organism>
<name>A0ABM7GKP0_9GAMM</name>
<reference evidence="2" key="1">
    <citation type="journal article" date="2019" name="Microbiol. Resour. Announc.">
        <title>Complete Genome Sequence of Halomonas olivaria, a Moderately Halophilic Bacterium Isolated from Olive Processing Effluents, Obtained by Nanopore Sequencing.</title>
        <authorList>
            <person name="Nagata S."/>
            <person name="Ii K.M."/>
            <person name="Tsukimi T."/>
            <person name="Miura M.C."/>
            <person name="Galipon J."/>
            <person name="Arakawa K."/>
        </authorList>
    </citation>
    <scope>NUCLEOTIDE SEQUENCE [LARGE SCALE GENOMIC DNA]</scope>
    <source>
        <strain evidence="2">TYRC17</strain>
    </source>
</reference>
<proteinExistence type="predicted"/>
<keyword evidence="2" id="KW-1185">Reference proteome</keyword>
<sequence length="78" mass="8617">MDSARLFPPKGVSGAWRDKGVTKSALDITADVHNLSNAWHNLYSKTSVRGRLVTGVDKISILDFKAAEKKPYFQSPKV</sequence>
<protein>
    <submittedName>
        <fullName evidence="1">Uncharacterized protein</fullName>
    </submittedName>
</protein>
<accession>A0ABM7GKP0</accession>
<evidence type="ECO:0000313" key="1">
    <source>
        <dbReference type="EMBL" id="BBI51128.1"/>
    </source>
</evidence>
<gene>
    <name evidence="1" type="ORF">HORIV_35490</name>
</gene>